<feature type="domain" description="PAS" evidence="15">
    <location>
        <begin position="803"/>
        <end position="873"/>
    </location>
</feature>
<dbReference type="FunFam" id="3.30.565.10:FF:000006">
    <property type="entry name" value="Sensor histidine kinase WalK"/>
    <property type="match status" value="1"/>
</dbReference>
<dbReference type="SMART" id="SM00086">
    <property type="entry name" value="PAC"/>
    <property type="match status" value="2"/>
</dbReference>
<keyword evidence="8" id="KW-0418">Kinase</keyword>
<dbReference type="GO" id="GO:0000155">
    <property type="term" value="F:phosphorelay sensor kinase activity"/>
    <property type="evidence" value="ECO:0007669"/>
    <property type="project" value="InterPro"/>
</dbReference>
<dbReference type="Pfam" id="PF00512">
    <property type="entry name" value="HisKA"/>
    <property type="match status" value="1"/>
</dbReference>
<dbReference type="Pfam" id="PF03924">
    <property type="entry name" value="CHASE"/>
    <property type="match status" value="1"/>
</dbReference>
<dbReference type="EC" id="2.7.13.3" evidence="3"/>
<dbReference type="InterPro" id="IPR035965">
    <property type="entry name" value="PAS-like_dom_sf"/>
</dbReference>
<evidence type="ECO:0000259" key="16">
    <source>
        <dbReference type="PROSITE" id="PS50113"/>
    </source>
</evidence>
<dbReference type="InterPro" id="IPR006189">
    <property type="entry name" value="CHASE_dom"/>
</dbReference>
<dbReference type="InterPro" id="IPR004358">
    <property type="entry name" value="Sig_transdc_His_kin-like_C"/>
</dbReference>
<dbReference type="RefSeq" id="WP_084412773.1">
    <property type="nucleotide sequence ID" value="NZ_FWXR01000031.1"/>
</dbReference>
<dbReference type="GO" id="GO:0005886">
    <property type="term" value="C:plasma membrane"/>
    <property type="evidence" value="ECO:0007669"/>
    <property type="project" value="UniProtKB-SubCell"/>
</dbReference>
<dbReference type="STRING" id="937218.SAMN06297251_13122"/>
<dbReference type="Gene3D" id="3.30.450.350">
    <property type="entry name" value="CHASE domain"/>
    <property type="match status" value="1"/>
</dbReference>
<feature type="transmembrane region" description="Helical" evidence="13">
    <location>
        <begin position="70"/>
        <end position="89"/>
    </location>
</feature>
<dbReference type="Pfam" id="PF08447">
    <property type="entry name" value="PAS_3"/>
    <property type="match status" value="1"/>
</dbReference>
<evidence type="ECO:0000256" key="6">
    <source>
        <dbReference type="ARBA" id="ARBA00022679"/>
    </source>
</evidence>
<dbReference type="Pfam" id="PF05231">
    <property type="entry name" value="MASE1"/>
    <property type="match status" value="1"/>
</dbReference>
<dbReference type="InterPro" id="IPR011006">
    <property type="entry name" value="CheY-like_superfamily"/>
</dbReference>
<dbReference type="CDD" id="cd16922">
    <property type="entry name" value="HATPase_EvgS-ArcB-TorS-like"/>
    <property type="match status" value="1"/>
</dbReference>
<name>A0A1W2EQZ7_9HYPH</name>
<feature type="transmembrane region" description="Helical" evidence="13">
    <location>
        <begin position="207"/>
        <end position="226"/>
    </location>
</feature>
<dbReference type="InterPro" id="IPR007895">
    <property type="entry name" value="MASE1"/>
</dbReference>
<dbReference type="SMART" id="SM00387">
    <property type="entry name" value="HATPase_c"/>
    <property type="match status" value="1"/>
</dbReference>
<dbReference type="EMBL" id="FWXR01000031">
    <property type="protein sequence ID" value="SMD12147.1"/>
    <property type="molecule type" value="Genomic_DNA"/>
</dbReference>
<evidence type="ECO:0000256" key="8">
    <source>
        <dbReference type="ARBA" id="ARBA00022777"/>
    </source>
</evidence>
<keyword evidence="9 13" id="KW-1133">Transmembrane helix</keyword>
<evidence type="ECO:0000256" key="12">
    <source>
        <dbReference type="SAM" id="Coils"/>
    </source>
</evidence>
<dbReference type="Gene3D" id="3.30.565.10">
    <property type="entry name" value="Histidine kinase-like ATPase, C-terminal domain"/>
    <property type="match status" value="1"/>
</dbReference>
<dbReference type="InterPro" id="IPR000014">
    <property type="entry name" value="PAS"/>
</dbReference>
<feature type="domain" description="PAS" evidence="15">
    <location>
        <begin position="548"/>
        <end position="601"/>
    </location>
</feature>
<dbReference type="SUPFAM" id="SSF47384">
    <property type="entry name" value="Homodimeric domain of signal transducing histidine kinase"/>
    <property type="match status" value="1"/>
</dbReference>
<dbReference type="InterPro" id="IPR005467">
    <property type="entry name" value="His_kinase_dom"/>
</dbReference>
<dbReference type="PROSITE" id="PS50113">
    <property type="entry name" value="PAC"/>
    <property type="match status" value="1"/>
</dbReference>
<sequence length="1295" mass="141892">MRPIHQYPSFKPRFSYPERIALLAVLYGLSGWIGLQLAVPPGYATLIWPASGLALAGLLYGGWTLWPGVLLGSFLVNAINGGAIGSGGIDGVGLAVAAGIAAGSSLQAIAAYVLVARGFGHPVRLEGWRDIALIGTLSAPLPCLISASVGVGVLLAAGFVQPQQVAENWLTWWLGDVAGVLLVLPLACLAPMGSFNPQWKGVAIAKLPMVSLIVLALPLMATFYAWKLTSEITYKSQAETFARLVGDSEHALEHRIDTYANSLDAGAALLQASDEVTLDDWSRFVETLSIEDNLEGINGIGLIDAIKRAEIDAFLERIAADGVQGLTIKPETQSDDLFIIKYIEPVEPNRQAVGLDIAFEKERYIAATKARDTGQPAITGRILLVQDDTKSPGFLLLRSWYAWGAPLETVEDRRRAFQGWVYAPFIGKKFLSDLTSSQGRMIDLAVFDGEMPEDDQLIYDSSEADARTPGSANFIQSKTLNIMQRNWTLVWRSTPAFEASVQDHLPVLVLASGLLITLLLGSLLYANARRSDEIRLQVNRQTKEIAARERENRAVIDTAVVGVVVLDEDQCILSANEAARSLFEYAASDLAGRSVTTLLNLPLSAAPEAGTADDRIEGVTSGSTVRAQTQSGREVVLDLQQNDWTTETGRHRSTLILRDITAAHQIEAALAVSEERLRLAMEGAEIAIYDIDLASQKSYVSHTWKRMRGFDENAEIDAQGEWLARVHPYDLAHVLANDRACIEGRSDRSTSEFRFRHVDGHWIWLRSDATISERASDGRALRMVGIEIDITELKEAEAALRESRERFRQTIENAPVGMALIDAKSDWLQVNSSFRELVGYDMADLDAFSLRDIIHFDDREIVCGLVEGLFAGQTHPHMAEMRVRHRDGHEVWCLFSLSLVRRGPLLSDGEYAILQFLDIDDRKQVERLKSEFVATVSHELRTPLTSIRGSLGLIFGSQGGSLSPNIERLLQIAQNNCERLIELINDILDIEKIASGEMTLDPSPCHLETIVQEAVDANRPLFDKAGVEAVISDDGEDFDVYVDGGRIHQVLANLLSNAVKFSPKGSTVRLHLERRAESVRVSVSDEGPGVPDAFRAKIFTRFSQADSSSTRAKGGSGLGLSICKAIIERSGGRIGYHNGDEAGAVFWFDLPLTDTPASGLPDDVKRGADEADEPDLLPRGLHIEADDDFAEIIGAMMRDKVELIRARTFGEARERIRLGRYDVLIIDSACPDGRAEDFLAELAREGLDVPTLLLSSEEVGVEAVHSKVRLVKSRSSDQDIVEAIMSMSRRLSRAA</sequence>
<dbReference type="PROSITE" id="PS50112">
    <property type="entry name" value="PAS"/>
    <property type="match status" value="2"/>
</dbReference>
<dbReference type="Pfam" id="PF02518">
    <property type="entry name" value="HATPase_c"/>
    <property type="match status" value="1"/>
</dbReference>
<accession>A0A1W2EQZ7</accession>
<evidence type="ECO:0000256" key="2">
    <source>
        <dbReference type="ARBA" id="ARBA00004651"/>
    </source>
</evidence>
<evidence type="ECO:0000313" key="19">
    <source>
        <dbReference type="Proteomes" id="UP000192656"/>
    </source>
</evidence>
<dbReference type="CDD" id="cd00130">
    <property type="entry name" value="PAS"/>
    <property type="match status" value="3"/>
</dbReference>
<dbReference type="InterPro" id="IPR036890">
    <property type="entry name" value="HATPase_C_sf"/>
</dbReference>
<keyword evidence="7 13" id="KW-0812">Transmembrane</keyword>
<evidence type="ECO:0000256" key="1">
    <source>
        <dbReference type="ARBA" id="ARBA00000085"/>
    </source>
</evidence>
<dbReference type="Proteomes" id="UP000192656">
    <property type="component" value="Unassembled WGS sequence"/>
</dbReference>
<dbReference type="InterPro" id="IPR013655">
    <property type="entry name" value="PAS_fold_3"/>
</dbReference>
<comment type="subcellular location">
    <subcellularLocation>
        <location evidence="2">Cell membrane</location>
        <topology evidence="2">Multi-pass membrane protein</topology>
    </subcellularLocation>
</comment>
<keyword evidence="6" id="KW-0808">Transferase</keyword>
<dbReference type="SUPFAM" id="SSF52172">
    <property type="entry name" value="CheY-like"/>
    <property type="match status" value="1"/>
</dbReference>
<dbReference type="InterPro" id="IPR042240">
    <property type="entry name" value="CHASE_sf"/>
</dbReference>
<feature type="coiled-coil region" evidence="12">
    <location>
        <begin position="786"/>
        <end position="813"/>
    </location>
</feature>
<dbReference type="Gene3D" id="3.30.450.20">
    <property type="entry name" value="PAS domain"/>
    <property type="match status" value="3"/>
</dbReference>
<evidence type="ECO:0000256" key="11">
    <source>
        <dbReference type="ARBA" id="ARBA00023136"/>
    </source>
</evidence>
<feature type="transmembrane region" description="Helical" evidence="13">
    <location>
        <begin position="95"/>
        <end position="119"/>
    </location>
</feature>
<dbReference type="SMART" id="SM00388">
    <property type="entry name" value="HisKA"/>
    <property type="match status" value="1"/>
</dbReference>
<feature type="transmembrane region" description="Helical" evidence="13">
    <location>
        <begin position="131"/>
        <end position="160"/>
    </location>
</feature>
<dbReference type="SMART" id="SM01079">
    <property type="entry name" value="CHASE"/>
    <property type="match status" value="1"/>
</dbReference>
<evidence type="ECO:0000313" key="18">
    <source>
        <dbReference type="EMBL" id="SMD12147.1"/>
    </source>
</evidence>
<proteinExistence type="predicted"/>
<keyword evidence="4" id="KW-1003">Cell membrane</keyword>
<feature type="transmembrane region" description="Helical" evidence="13">
    <location>
        <begin position="172"/>
        <end position="195"/>
    </location>
</feature>
<feature type="transmembrane region" description="Helical" evidence="13">
    <location>
        <begin position="20"/>
        <end position="39"/>
    </location>
</feature>
<dbReference type="InterPro" id="IPR003661">
    <property type="entry name" value="HisK_dim/P_dom"/>
</dbReference>
<evidence type="ECO:0000256" key="5">
    <source>
        <dbReference type="ARBA" id="ARBA00022553"/>
    </source>
</evidence>
<evidence type="ECO:0000259" key="17">
    <source>
        <dbReference type="PROSITE" id="PS50839"/>
    </source>
</evidence>
<feature type="transmembrane region" description="Helical" evidence="13">
    <location>
        <begin position="45"/>
        <end position="63"/>
    </location>
</feature>
<feature type="domain" description="PAC" evidence="16">
    <location>
        <begin position="749"/>
        <end position="802"/>
    </location>
</feature>
<keyword evidence="11 13" id="KW-0472">Membrane</keyword>
<keyword evidence="12" id="KW-0175">Coiled coil</keyword>
<comment type="catalytic activity">
    <reaction evidence="1">
        <text>ATP + protein L-histidine = ADP + protein N-phospho-L-histidine.</text>
        <dbReference type="EC" id="2.7.13.3"/>
    </reaction>
</comment>
<dbReference type="OrthoDB" id="9801651at2"/>
<evidence type="ECO:0000256" key="10">
    <source>
        <dbReference type="ARBA" id="ARBA00023012"/>
    </source>
</evidence>
<dbReference type="GO" id="GO:0006355">
    <property type="term" value="P:regulation of DNA-templated transcription"/>
    <property type="evidence" value="ECO:0007669"/>
    <property type="project" value="InterPro"/>
</dbReference>
<organism evidence="18 19">
    <name type="scientific">Fulvimarina manganoxydans</name>
    <dbReference type="NCBI Taxonomy" id="937218"/>
    <lineage>
        <taxon>Bacteria</taxon>
        <taxon>Pseudomonadati</taxon>
        <taxon>Pseudomonadota</taxon>
        <taxon>Alphaproteobacteria</taxon>
        <taxon>Hyphomicrobiales</taxon>
        <taxon>Aurantimonadaceae</taxon>
        <taxon>Fulvimarina</taxon>
    </lineage>
</organism>
<dbReference type="InterPro" id="IPR013767">
    <property type="entry name" value="PAS_fold"/>
</dbReference>
<evidence type="ECO:0000256" key="13">
    <source>
        <dbReference type="SAM" id="Phobius"/>
    </source>
</evidence>
<feature type="domain" description="Histidine kinase" evidence="14">
    <location>
        <begin position="935"/>
        <end position="1154"/>
    </location>
</feature>
<keyword evidence="5" id="KW-0597">Phosphoprotein</keyword>
<reference evidence="18 19" key="1">
    <citation type="submission" date="2017-04" db="EMBL/GenBank/DDBJ databases">
        <authorList>
            <person name="Afonso C.L."/>
            <person name="Miller P.J."/>
            <person name="Scott M.A."/>
            <person name="Spackman E."/>
            <person name="Goraichik I."/>
            <person name="Dimitrov K.M."/>
            <person name="Suarez D.L."/>
            <person name="Swayne D.E."/>
        </authorList>
    </citation>
    <scope>NUCLEOTIDE SEQUENCE [LARGE SCALE GENOMIC DNA]</scope>
    <source>
        <strain evidence="18 19">CGMCC 1.10972</strain>
    </source>
</reference>
<dbReference type="Pfam" id="PF00989">
    <property type="entry name" value="PAS"/>
    <property type="match status" value="2"/>
</dbReference>
<protein>
    <recommendedName>
        <fullName evidence="3">histidine kinase</fullName>
        <ecNumber evidence="3">2.7.13.3</ecNumber>
    </recommendedName>
</protein>
<evidence type="ECO:0000256" key="4">
    <source>
        <dbReference type="ARBA" id="ARBA00022475"/>
    </source>
</evidence>
<dbReference type="PANTHER" id="PTHR43047">
    <property type="entry name" value="TWO-COMPONENT HISTIDINE PROTEIN KINASE"/>
    <property type="match status" value="1"/>
</dbReference>
<dbReference type="InterPro" id="IPR001610">
    <property type="entry name" value="PAC"/>
</dbReference>
<evidence type="ECO:0000259" key="14">
    <source>
        <dbReference type="PROSITE" id="PS50109"/>
    </source>
</evidence>
<dbReference type="GO" id="GO:0009927">
    <property type="term" value="F:histidine phosphotransfer kinase activity"/>
    <property type="evidence" value="ECO:0007669"/>
    <property type="project" value="TreeGrafter"/>
</dbReference>
<dbReference type="SMART" id="SM00091">
    <property type="entry name" value="PAS"/>
    <property type="match status" value="3"/>
</dbReference>
<evidence type="ECO:0000256" key="7">
    <source>
        <dbReference type="ARBA" id="ARBA00022692"/>
    </source>
</evidence>
<evidence type="ECO:0000256" key="9">
    <source>
        <dbReference type="ARBA" id="ARBA00022989"/>
    </source>
</evidence>
<dbReference type="SUPFAM" id="SSF55874">
    <property type="entry name" value="ATPase domain of HSP90 chaperone/DNA topoisomerase II/histidine kinase"/>
    <property type="match status" value="1"/>
</dbReference>
<dbReference type="PROSITE" id="PS50109">
    <property type="entry name" value="HIS_KIN"/>
    <property type="match status" value="1"/>
</dbReference>
<dbReference type="FunFam" id="1.10.287.130:FF:000001">
    <property type="entry name" value="Two-component sensor histidine kinase"/>
    <property type="match status" value="1"/>
</dbReference>
<dbReference type="PANTHER" id="PTHR43047:SF72">
    <property type="entry name" value="OSMOSENSING HISTIDINE PROTEIN KINASE SLN1"/>
    <property type="match status" value="1"/>
</dbReference>
<dbReference type="PROSITE" id="PS50839">
    <property type="entry name" value="CHASE"/>
    <property type="match status" value="1"/>
</dbReference>
<dbReference type="NCBIfam" id="TIGR00229">
    <property type="entry name" value="sensory_box"/>
    <property type="match status" value="3"/>
</dbReference>
<evidence type="ECO:0000256" key="3">
    <source>
        <dbReference type="ARBA" id="ARBA00012438"/>
    </source>
</evidence>
<feature type="domain" description="CHASE" evidence="17">
    <location>
        <begin position="272"/>
        <end position="490"/>
    </location>
</feature>
<gene>
    <name evidence="18" type="ORF">SAMN06297251_13122</name>
</gene>
<keyword evidence="10" id="KW-0902">Two-component regulatory system</keyword>
<dbReference type="Gene3D" id="1.10.287.130">
    <property type="match status" value="1"/>
</dbReference>
<dbReference type="CDD" id="cd00082">
    <property type="entry name" value="HisKA"/>
    <property type="match status" value="1"/>
</dbReference>
<dbReference type="InterPro" id="IPR000700">
    <property type="entry name" value="PAS-assoc_C"/>
</dbReference>
<dbReference type="SUPFAM" id="SSF55785">
    <property type="entry name" value="PYP-like sensor domain (PAS domain)"/>
    <property type="match status" value="3"/>
</dbReference>
<dbReference type="InterPro" id="IPR036097">
    <property type="entry name" value="HisK_dim/P_sf"/>
</dbReference>
<dbReference type="PRINTS" id="PR00344">
    <property type="entry name" value="BCTRLSENSOR"/>
</dbReference>
<dbReference type="InterPro" id="IPR003594">
    <property type="entry name" value="HATPase_dom"/>
</dbReference>
<evidence type="ECO:0000259" key="15">
    <source>
        <dbReference type="PROSITE" id="PS50112"/>
    </source>
</evidence>
<keyword evidence="19" id="KW-1185">Reference proteome</keyword>